<name>A0A4Y1QSI0_PRUDU</name>
<reference evidence="1" key="1">
    <citation type="journal article" date="2019" name="Science">
        <title>Mutation of a bHLH transcription factor allowed almond domestication.</title>
        <authorList>
            <person name="Sanchez-Perez R."/>
            <person name="Pavan S."/>
            <person name="Mazzeo R."/>
            <person name="Moldovan C."/>
            <person name="Aiese Cigliano R."/>
            <person name="Del Cueto J."/>
            <person name="Ricciardi F."/>
            <person name="Lotti C."/>
            <person name="Ricciardi L."/>
            <person name="Dicenta F."/>
            <person name="Lopez-Marques R.L."/>
            <person name="Lindberg Moller B."/>
        </authorList>
    </citation>
    <scope>NUCLEOTIDE SEQUENCE</scope>
</reference>
<proteinExistence type="predicted"/>
<dbReference type="PANTHER" id="PTHR31343:SF3">
    <property type="entry name" value="DUF789 DOMAIN-CONTAINING PROTEIN"/>
    <property type="match status" value="1"/>
</dbReference>
<dbReference type="PANTHER" id="PTHR31343">
    <property type="entry name" value="T15D22.8"/>
    <property type="match status" value="1"/>
</dbReference>
<accession>A0A4Y1QSI0</accession>
<dbReference type="InterPro" id="IPR008507">
    <property type="entry name" value="DUF789"/>
</dbReference>
<dbReference type="AlphaFoldDB" id="A0A4Y1QSI0"/>
<protein>
    <submittedName>
        <fullName evidence="1">Uncharacterized protein</fullName>
    </submittedName>
</protein>
<sequence>MYENLLGASLQILITWEPYEVKRLPCTILEEDEKFQSINALGKEWRGRMLERDSRRGEIALPPFAVATYKMYGELWTNPETSDKENIASYLNAANSWLKHCKFQHHDFNFFMSRRVLTRSNLKPGASSGKSATDSVVTH</sequence>
<dbReference type="Pfam" id="PF05623">
    <property type="entry name" value="DUF789"/>
    <property type="match status" value="1"/>
</dbReference>
<dbReference type="EMBL" id="AP019297">
    <property type="protein sequence ID" value="BBG94727.1"/>
    <property type="molecule type" value="Genomic_DNA"/>
</dbReference>
<gene>
    <name evidence="1" type="ORF">Prudu_003080</name>
</gene>
<organism evidence="1">
    <name type="scientific">Prunus dulcis</name>
    <name type="common">Almond</name>
    <name type="synonym">Amygdalus dulcis</name>
    <dbReference type="NCBI Taxonomy" id="3755"/>
    <lineage>
        <taxon>Eukaryota</taxon>
        <taxon>Viridiplantae</taxon>
        <taxon>Streptophyta</taxon>
        <taxon>Embryophyta</taxon>
        <taxon>Tracheophyta</taxon>
        <taxon>Spermatophyta</taxon>
        <taxon>Magnoliopsida</taxon>
        <taxon>eudicotyledons</taxon>
        <taxon>Gunneridae</taxon>
        <taxon>Pentapetalae</taxon>
        <taxon>rosids</taxon>
        <taxon>fabids</taxon>
        <taxon>Rosales</taxon>
        <taxon>Rosaceae</taxon>
        <taxon>Amygdaloideae</taxon>
        <taxon>Amygdaleae</taxon>
        <taxon>Prunus</taxon>
    </lineage>
</organism>
<evidence type="ECO:0000313" key="1">
    <source>
        <dbReference type="EMBL" id="BBG94727.1"/>
    </source>
</evidence>